<dbReference type="KEGG" id="cko:CKO_00114"/>
<dbReference type="HOGENOM" id="CLU_2192348_0_0_6"/>
<sequence length="108" mass="11897">MPDGQIECFFASLPKSAPFLICSRRSSASFSSFTRICSAAAVFAIISLSCLKGCPPLYHSLGRRTYTLRHRRTDVPPGLMNREMNDTFIRHIPSATGQPSCLSISGER</sequence>
<name>A8ACS6_CITK8</name>
<dbReference type="Proteomes" id="UP000008148">
    <property type="component" value="Chromosome"/>
</dbReference>
<proteinExistence type="predicted"/>
<dbReference type="AlphaFoldDB" id="A8ACS6"/>
<dbReference type="STRING" id="290338.CKO_00114"/>
<keyword evidence="2" id="KW-1185">Reference proteome</keyword>
<accession>A8ACS6</accession>
<reference evidence="1 2" key="1">
    <citation type="submission" date="2007-08" db="EMBL/GenBank/DDBJ databases">
        <authorList>
            <consortium name="The Citrobacter koseri Genome Sequencing Project"/>
            <person name="McClelland M."/>
            <person name="Sanderson E.K."/>
            <person name="Porwollik S."/>
            <person name="Spieth J."/>
            <person name="Clifton W.S."/>
            <person name="Latreille P."/>
            <person name="Courtney L."/>
            <person name="Wang C."/>
            <person name="Pepin K."/>
            <person name="Bhonagiri V."/>
            <person name="Nash W."/>
            <person name="Johnson M."/>
            <person name="Thiruvilangam P."/>
            <person name="Wilson R."/>
        </authorList>
    </citation>
    <scope>NUCLEOTIDE SEQUENCE [LARGE SCALE GENOMIC DNA]</scope>
    <source>
        <strain evidence="2">ATCC BAA-895 / CDC 4225-83 / SGSC4696</strain>
    </source>
</reference>
<dbReference type="EMBL" id="CP000822">
    <property type="protein sequence ID" value="ABV11288.1"/>
    <property type="molecule type" value="Genomic_DNA"/>
</dbReference>
<protein>
    <submittedName>
        <fullName evidence="1">Uncharacterized protein</fullName>
    </submittedName>
</protein>
<organism evidence="1 2">
    <name type="scientific">Citrobacter koseri (strain ATCC BAA-895 / CDC 4225-83 / SGSC4696)</name>
    <dbReference type="NCBI Taxonomy" id="290338"/>
    <lineage>
        <taxon>Bacteria</taxon>
        <taxon>Pseudomonadati</taxon>
        <taxon>Pseudomonadota</taxon>
        <taxon>Gammaproteobacteria</taxon>
        <taxon>Enterobacterales</taxon>
        <taxon>Enterobacteriaceae</taxon>
        <taxon>Citrobacter</taxon>
    </lineage>
</organism>
<evidence type="ECO:0000313" key="1">
    <source>
        <dbReference type="EMBL" id="ABV11288.1"/>
    </source>
</evidence>
<evidence type="ECO:0000313" key="2">
    <source>
        <dbReference type="Proteomes" id="UP000008148"/>
    </source>
</evidence>
<gene>
    <name evidence="1" type="ordered locus">CKO_00114</name>
</gene>